<dbReference type="Gene3D" id="1.20.5.1930">
    <property type="match status" value="1"/>
</dbReference>
<dbReference type="Proteomes" id="UP000581206">
    <property type="component" value="Unassembled WGS sequence"/>
</dbReference>
<feature type="transmembrane region" description="Helical" evidence="4">
    <location>
        <begin position="21"/>
        <end position="37"/>
    </location>
</feature>
<dbReference type="InterPro" id="IPR017205">
    <property type="entry name" value="Sig_transdc_His_kinase_ChrS"/>
</dbReference>
<dbReference type="PIRSF" id="PIRSF037434">
    <property type="entry name" value="STHK_ChrS"/>
    <property type="match status" value="1"/>
</dbReference>
<dbReference type="InterPro" id="IPR003594">
    <property type="entry name" value="HATPase_dom"/>
</dbReference>
<dbReference type="InterPro" id="IPR036890">
    <property type="entry name" value="HATPase_C_sf"/>
</dbReference>
<dbReference type="SMART" id="SM00387">
    <property type="entry name" value="HATPase_c"/>
    <property type="match status" value="1"/>
</dbReference>
<dbReference type="EMBL" id="JAAXOX010000001">
    <property type="protein sequence ID" value="NKY21577.1"/>
    <property type="molecule type" value="Genomic_DNA"/>
</dbReference>
<dbReference type="Gene3D" id="3.30.565.10">
    <property type="entry name" value="Histidine kinase-like ATPase, C-terminal domain"/>
    <property type="match status" value="1"/>
</dbReference>
<dbReference type="GO" id="GO:0046983">
    <property type="term" value="F:protein dimerization activity"/>
    <property type="evidence" value="ECO:0007669"/>
    <property type="project" value="InterPro"/>
</dbReference>
<dbReference type="InterPro" id="IPR011712">
    <property type="entry name" value="Sig_transdc_His_kin_sub3_dim/P"/>
</dbReference>
<sequence length="401" mass="42447">MIADQPRVPEDSVLLPRGWDAAFYVLTGLAAVSMLVAEDTAPRAVALSLAAVALLMLAYPFTGRRGLLTGDRRRVRVYLVLLVAVVAFTSGTSSLGTLLLFVGYSQIWLLSASLRAGIGWSAALTVAVGVTLSIGQELRSTDLPVLIGQLGVGLLFSLVMGLWLTRIARSREQRADLLRRLRAAEQELAAGHHAAGVLAERARVAQEIHDTLAQGFTSVVMLAQTAQAQVEHGRLAPATERLDQIEAVARENLAEARALVTAFGPSGLLAEDLPTALGRVAERLEQETGLAVRLRVDGTPPADRELQVVLLRTAQEALNNVRRHAAASSVRLRLSTGAGRVLLEVTDDGRGLAAGSTDGVGLRGMRRRVAAAGGSLRVQDAGPGVRVLAELPLPHSEGTPE</sequence>
<evidence type="ECO:0000256" key="1">
    <source>
        <dbReference type="ARBA" id="ARBA00022679"/>
    </source>
</evidence>
<evidence type="ECO:0000313" key="7">
    <source>
        <dbReference type="Proteomes" id="UP000581206"/>
    </source>
</evidence>
<protein>
    <submittedName>
        <fullName evidence="6">Sensor histidine kinase</fullName>
    </submittedName>
</protein>
<keyword evidence="7" id="KW-1185">Reference proteome</keyword>
<keyword evidence="4" id="KW-0812">Transmembrane</keyword>
<keyword evidence="4" id="KW-0472">Membrane</keyword>
<dbReference type="RefSeq" id="WP_168628651.1">
    <property type="nucleotide sequence ID" value="NZ_BONL01000009.1"/>
</dbReference>
<proteinExistence type="predicted"/>
<dbReference type="GO" id="GO:0016020">
    <property type="term" value="C:membrane"/>
    <property type="evidence" value="ECO:0007669"/>
    <property type="project" value="InterPro"/>
</dbReference>
<evidence type="ECO:0000256" key="4">
    <source>
        <dbReference type="SAM" id="Phobius"/>
    </source>
</evidence>
<dbReference type="GO" id="GO:0000155">
    <property type="term" value="F:phosphorelay sensor kinase activity"/>
    <property type="evidence" value="ECO:0007669"/>
    <property type="project" value="InterPro"/>
</dbReference>
<dbReference type="Pfam" id="PF07730">
    <property type="entry name" value="HisKA_3"/>
    <property type="match status" value="1"/>
</dbReference>
<dbReference type="PANTHER" id="PTHR24421">
    <property type="entry name" value="NITRATE/NITRITE SENSOR PROTEIN NARX-RELATED"/>
    <property type="match status" value="1"/>
</dbReference>
<keyword evidence="1" id="KW-0808">Transferase</keyword>
<keyword evidence="3" id="KW-0902">Two-component regulatory system</keyword>
<gene>
    <name evidence="6" type="ORF">HGA03_02735</name>
</gene>
<feature type="transmembrane region" description="Helical" evidence="4">
    <location>
        <begin position="114"/>
        <end position="134"/>
    </location>
</feature>
<comment type="caution">
    <text evidence="6">The sequence shown here is derived from an EMBL/GenBank/DDBJ whole genome shotgun (WGS) entry which is preliminary data.</text>
</comment>
<reference evidence="6 7" key="1">
    <citation type="submission" date="2020-04" db="EMBL/GenBank/DDBJ databases">
        <title>MicrobeNet Type strains.</title>
        <authorList>
            <person name="Nicholson A.C."/>
        </authorList>
    </citation>
    <scope>NUCLEOTIDE SEQUENCE [LARGE SCALE GENOMIC DNA]</scope>
    <source>
        <strain evidence="6 7">ATCC BAA-788</strain>
    </source>
</reference>
<name>A0A7X6QXW6_9CELL</name>
<evidence type="ECO:0000256" key="2">
    <source>
        <dbReference type="ARBA" id="ARBA00022777"/>
    </source>
</evidence>
<feature type="transmembrane region" description="Helical" evidence="4">
    <location>
        <begin position="44"/>
        <end position="62"/>
    </location>
</feature>
<dbReference type="CDD" id="cd16917">
    <property type="entry name" value="HATPase_UhpB-NarQ-NarX-like"/>
    <property type="match status" value="1"/>
</dbReference>
<feature type="transmembrane region" description="Helical" evidence="4">
    <location>
        <begin position="146"/>
        <end position="164"/>
    </location>
</feature>
<dbReference type="AlphaFoldDB" id="A0A7X6QXW6"/>
<organism evidence="6 7">
    <name type="scientific">Cellulomonas denverensis</name>
    <dbReference type="NCBI Taxonomy" id="264297"/>
    <lineage>
        <taxon>Bacteria</taxon>
        <taxon>Bacillati</taxon>
        <taxon>Actinomycetota</taxon>
        <taxon>Actinomycetes</taxon>
        <taxon>Micrococcales</taxon>
        <taxon>Cellulomonadaceae</taxon>
        <taxon>Cellulomonas</taxon>
    </lineage>
</organism>
<dbReference type="SUPFAM" id="SSF55874">
    <property type="entry name" value="ATPase domain of HSP90 chaperone/DNA topoisomerase II/histidine kinase"/>
    <property type="match status" value="1"/>
</dbReference>
<keyword evidence="4" id="KW-1133">Transmembrane helix</keyword>
<evidence type="ECO:0000259" key="5">
    <source>
        <dbReference type="SMART" id="SM00387"/>
    </source>
</evidence>
<evidence type="ECO:0000313" key="6">
    <source>
        <dbReference type="EMBL" id="NKY21577.1"/>
    </source>
</evidence>
<keyword evidence="2 6" id="KW-0418">Kinase</keyword>
<feature type="transmembrane region" description="Helical" evidence="4">
    <location>
        <begin position="77"/>
        <end position="102"/>
    </location>
</feature>
<dbReference type="Pfam" id="PF02518">
    <property type="entry name" value="HATPase_c"/>
    <property type="match status" value="1"/>
</dbReference>
<accession>A0A7X6QXW6</accession>
<dbReference type="InterPro" id="IPR050482">
    <property type="entry name" value="Sensor_HK_TwoCompSys"/>
</dbReference>
<evidence type="ECO:0000256" key="3">
    <source>
        <dbReference type="ARBA" id="ARBA00023012"/>
    </source>
</evidence>
<feature type="domain" description="Histidine kinase/HSP90-like ATPase" evidence="5">
    <location>
        <begin position="305"/>
        <end position="395"/>
    </location>
</feature>